<dbReference type="AlphaFoldDB" id="A0AA86PBR4"/>
<dbReference type="Gene3D" id="3.80.10.10">
    <property type="entry name" value="Ribonuclease Inhibitor"/>
    <property type="match status" value="1"/>
</dbReference>
<keyword evidence="5" id="KW-1185">Reference proteome</keyword>
<dbReference type="PROSITE" id="PS51450">
    <property type="entry name" value="LRR"/>
    <property type="match status" value="3"/>
</dbReference>
<dbReference type="Pfam" id="PF00560">
    <property type="entry name" value="LRR_1"/>
    <property type="match status" value="2"/>
</dbReference>
<dbReference type="InterPro" id="IPR001611">
    <property type="entry name" value="Leu-rich_rpt"/>
</dbReference>
<dbReference type="PANTHER" id="PTHR46652">
    <property type="entry name" value="LEUCINE-RICH REPEAT AND IQ DOMAIN-CONTAINING PROTEIN 1-RELATED"/>
    <property type="match status" value="1"/>
</dbReference>
<name>A0AA86PBR4_9EUKA</name>
<dbReference type="Proteomes" id="UP001642409">
    <property type="component" value="Unassembled WGS sequence"/>
</dbReference>
<accession>A0AA86PBR4</accession>
<dbReference type="InterPro" id="IPR050836">
    <property type="entry name" value="SDS22/Internalin_LRR"/>
</dbReference>
<comment type="caution">
    <text evidence="3">The sequence shown here is derived from an EMBL/GenBank/DDBJ whole genome shotgun (WGS) entry which is preliminary data.</text>
</comment>
<gene>
    <name evidence="3" type="ORF">HINF_LOCUS23248</name>
    <name evidence="4" type="ORF">HINF_LOCUS46988</name>
</gene>
<evidence type="ECO:0000256" key="1">
    <source>
        <dbReference type="ARBA" id="ARBA00022614"/>
    </source>
</evidence>
<protein>
    <submittedName>
        <fullName evidence="3">Leucine-rich repeat domain-containing protein</fullName>
    </submittedName>
    <submittedName>
        <fullName evidence="4">Leucine-rich_repeat domain-containing protein</fullName>
    </submittedName>
</protein>
<evidence type="ECO:0000313" key="3">
    <source>
        <dbReference type="EMBL" id="CAI9935603.1"/>
    </source>
</evidence>
<evidence type="ECO:0000256" key="2">
    <source>
        <dbReference type="ARBA" id="ARBA00022737"/>
    </source>
</evidence>
<dbReference type="EMBL" id="CATOUU010000616">
    <property type="protein sequence ID" value="CAI9935603.1"/>
    <property type="molecule type" value="Genomic_DNA"/>
</dbReference>
<evidence type="ECO:0000313" key="5">
    <source>
        <dbReference type="Proteomes" id="UP001642409"/>
    </source>
</evidence>
<reference evidence="3" key="1">
    <citation type="submission" date="2023-06" db="EMBL/GenBank/DDBJ databases">
        <authorList>
            <person name="Kurt Z."/>
        </authorList>
    </citation>
    <scope>NUCLEOTIDE SEQUENCE</scope>
</reference>
<dbReference type="EMBL" id="CAXDID020000209">
    <property type="protein sequence ID" value="CAL6056355.1"/>
    <property type="molecule type" value="Genomic_DNA"/>
</dbReference>
<keyword evidence="2" id="KW-0677">Repeat</keyword>
<proteinExistence type="predicted"/>
<dbReference type="SUPFAM" id="SSF52058">
    <property type="entry name" value="L domain-like"/>
    <property type="match status" value="1"/>
</dbReference>
<evidence type="ECO:0000313" key="4">
    <source>
        <dbReference type="EMBL" id="CAL6056355.1"/>
    </source>
</evidence>
<keyword evidence="1" id="KW-0433">Leucine-rich repeat</keyword>
<organism evidence="3">
    <name type="scientific">Hexamita inflata</name>
    <dbReference type="NCBI Taxonomy" id="28002"/>
    <lineage>
        <taxon>Eukaryota</taxon>
        <taxon>Metamonada</taxon>
        <taxon>Diplomonadida</taxon>
        <taxon>Hexamitidae</taxon>
        <taxon>Hexamitinae</taxon>
        <taxon>Hexamita</taxon>
    </lineage>
</organism>
<sequence length="189" mass="22145">MKFKTLIVSRTQKNLEYLALNKNLLTDIYSLTYLVGLKNLYLSNNQILNISPLFTLSKLQTLELRNNCVVDIRTLQKLTHLDLSFNYILEFEAIQQHPCYTSYKLGNQQALDISLEQYNQKIAMSNDLNNIYYSQDLQNWYKCQNKSIKQAQAMFKSNICSTMKRASNNMLQFSLTIVNLFEQRSQNDQ</sequence>
<reference evidence="4 5" key="2">
    <citation type="submission" date="2024-07" db="EMBL/GenBank/DDBJ databases">
        <authorList>
            <person name="Akdeniz Z."/>
        </authorList>
    </citation>
    <scope>NUCLEOTIDE SEQUENCE [LARGE SCALE GENOMIC DNA]</scope>
</reference>
<dbReference type="InterPro" id="IPR032675">
    <property type="entry name" value="LRR_dom_sf"/>
</dbReference>
<dbReference type="PANTHER" id="PTHR46652:SF3">
    <property type="entry name" value="LEUCINE-RICH REPEAT-CONTAINING PROTEIN 9"/>
    <property type="match status" value="1"/>
</dbReference>